<dbReference type="AlphaFoldDB" id="A0A3G1KWJ7"/>
<gene>
    <name evidence="2" type="ORF">DCMF_19080</name>
</gene>
<keyword evidence="3" id="KW-1185">Reference proteome</keyword>
<dbReference type="OrthoDB" id="5458396at2"/>
<dbReference type="Proteomes" id="UP000323521">
    <property type="component" value="Chromosome"/>
</dbReference>
<sequence length="83" mass="8949">MSIESAKAFIEKVKNDEDFKKKLGELKDGQARLDFAKGAGFDFTAEDIAKVKEEQGLTDEELDGVAGGCGHACLEGIGDVQVW</sequence>
<evidence type="ECO:0000313" key="3">
    <source>
        <dbReference type="Proteomes" id="UP000323521"/>
    </source>
</evidence>
<dbReference type="KEGG" id="fwa:DCMF_19080"/>
<dbReference type="EMBL" id="CP017634">
    <property type="protein sequence ID" value="ATW26575.1"/>
    <property type="molecule type" value="Genomic_DNA"/>
</dbReference>
<dbReference type="InterPro" id="IPR022516">
    <property type="entry name" value="CHP03798_Ocin"/>
</dbReference>
<evidence type="ECO:0000313" key="2">
    <source>
        <dbReference type="EMBL" id="ATW26575.1"/>
    </source>
</evidence>
<dbReference type="InterPro" id="IPR012903">
    <property type="entry name" value="Nif11"/>
</dbReference>
<protein>
    <recommendedName>
        <fullName evidence="1">Nif11 domain-containing protein</fullName>
    </recommendedName>
</protein>
<dbReference type="Pfam" id="PF07862">
    <property type="entry name" value="Nif11"/>
    <property type="match status" value="1"/>
</dbReference>
<proteinExistence type="predicted"/>
<evidence type="ECO:0000259" key="1">
    <source>
        <dbReference type="Pfam" id="PF07862"/>
    </source>
</evidence>
<organism evidence="2 3">
    <name type="scientific">Formimonas warabiya</name>
    <dbReference type="NCBI Taxonomy" id="1761012"/>
    <lineage>
        <taxon>Bacteria</taxon>
        <taxon>Bacillati</taxon>
        <taxon>Bacillota</taxon>
        <taxon>Clostridia</taxon>
        <taxon>Eubacteriales</taxon>
        <taxon>Peptococcaceae</taxon>
        <taxon>Candidatus Formimonas</taxon>
    </lineage>
</organism>
<reference evidence="2 3" key="1">
    <citation type="submission" date="2016-10" db="EMBL/GenBank/DDBJ databases">
        <title>Complete Genome Sequence of Peptococcaceae strain DCMF.</title>
        <authorList>
            <person name="Edwards R.J."/>
            <person name="Holland S.I."/>
            <person name="Deshpande N.P."/>
            <person name="Wong Y.K."/>
            <person name="Ertan H."/>
            <person name="Manefield M."/>
            <person name="Russell T.L."/>
            <person name="Lee M.J."/>
        </authorList>
    </citation>
    <scope>NUCLEOTIDE SEQUENCE [LARGE SCALE GENOMIC DNA]</scope>
    <source>
        <strain evidence="2 3">DCMF</strain>
    </source>
</reference>
<dbReference type="RefSeq" id="WP_148135895.1">
    <property type="nucleotide sequence ID" value="NZ_CP017634.1"/>
</dbReference>
<accession>A0A3G1KWJ7</accession>
<dbReference type="NCBIfam" id="TIGR03798">
    <property type="entry name" value="leader_Nif11"/>
    <property type="match status" value="1"/>
</dbReference>
<feature type="domain" description="Nif11" evidence="1">
    <location>
        <begin position="1"/>
        <end position="47"/>
    </location>
</feature>
<name>A0A3G1KWJ7_FORW1</name>